<feature type="region of interest" description="Disordered" evidence="4">
    <location>
        <begin position="1422"/>
        <end position="1458"/>
    </location>
</feature>
<feature type="region of interest" description="Disordered" evidence="4">
    <location>
        <begin position="436"/>
        <end position="568"/>
    </location>
</feature>
<evidence type="ECO:0000256" key="3">
    <source>
        <dbReference type="ARBA" id="ARBA00022833"/>
    </source>
</evidence>
<evidence type="ECO:0000256" key="4">
    <source>
        <dbReference type="SAM" id="MobiDB-lite"/>
    </source>
</evidence>
<sequence>MISVGSSGRDARQELGLGFSGRRSEMDDTELEEGEACFYQNNNDDYDASIDPDVALSYIDEKLQDVLGHFQKDFEGGVSAENLGAKFGGYGSFLPTYLRSPVWSQKTPPKVQSYSASRSPNNFNLEGGHCNSVVSSTAPPSGGRGPASTSSTSVPAVKASSVNESGKQEVSMAAACIVEEVAPRLDFKSKKPSSASDQKTLKVRIKVGSDNLSTRKNAAIYSGLGLDDSPSSSLDDSPSESEGISHEHRDASFESPTSILQIMTSFPVQGGLLLSPLHDDLIHLMEKEKLRKEARYVPIPMGGVETSDVINRSDTMKSDGKLLGEKNMKLVEKTDYSAESKSGNDKDARMRDLSRKEPDLDALACEELVSNTLKLPILSNSYSTAGDMKRSRDVNNSVLKDTVFSDQAEEELESTFTQEDGRVEKRKAISARKGLVEGKESSINETSVPSKEGEQKGEKIYDTVKSDSNVAKAKKALNTEGMDSTKQKANKKAISHEQESTRLSHGKDNPFPGEKRKSKGSHGTVAGEVPRETFRVGSSIPKSKKSTNMDTNADAEHRKSQKDLRKSRDRYKDFLGALEEANPMDLLEIPSEDKHRESDMRAKSISVINGPPKERPSGKKVDKPWTSEAVPLTASSPRSGNGLLSDVVPPTAAPVVIEENWVQCDKCQTWRLLPLGTNPDHLPEKWVCNMLNWLPGMNRCSFTEEETTKALIALYQPAAPESQTNLHGNPSAIFSGATLTNFRHPDQNPRNLSGKKKHGLKVTSNAANTDSPTQLSNSMKRSMQASAKNRSLNDANNSPLVNEPDFQQLSKSNDFTVENQHKYKEKNKAVELNGFGGDTKNSKMKSRRDSDQDSSRASKKIKTEAKNIIDDDWTSDHSGAVGKVGPSSSGGFPTSSAGKHRTKYSDRSFSKELEFDSKDKVQVSISKSKVKDGVPLDGSSLDLGNAETRDNAKKRKTKELQNGSYPSTERHLPNSMPFVKEEISDSDYRKEKKLRTSRSEGKESSASKGSSRSDRKRSHSKNQLRAQDLDITNQHNLDGMDLSKRDSRAMQASLAATSSSSKVSGSHKTKSSFQEAKGSPVESVSSSPMRITNPDKFTSAGRDALTKDEFQHVGHFAMRSPKRSSDGEDLGGSDHTRPGAKDNMPNVAHHGFLEFSAQELQEKDFKHTSSSKARRQTVPSPDIENHHSMNGALDNLGQETQHPTKPLASDHFGDEDKQNECSYHANGSRPRKSAKGSSSRFDKSRSFKSDSDAVQVKSSNVHELHACSPSDDLKPRDGKKKLHEKLGVKSEEIEEKVSSRKAVTGKMLSEGLKRESQLKVGGPDQKVDAICRKDVMSTPKQNLLPESNDERSSKRLVSDKTDQVETVSSGDRSVLLPPSGGPQSGTLNRCSQPGTGAYRGNGAETLQAEGDNALKVQKHIKKADNQNRSQQISSRHPTKNGHRARDIEVPSPLRKDLPSHAATNALKEAKDLKHMADRLKSSGSNHERTGLYFQAALKFLHGASLLESGCSESTNHNDMVRSRQTYSETAKLCEFCAHEYEKSKDMAGAALAYKCMEVAYMRVIYSSHTSASRDRHELQTALQVVPLGESPSSSASDVDNFNNHTTVDKVALSKGVSSPQVATNHVIAARNRPNFVRLLSFAQDVNFAMEASRKSRIAFAAANVNMAEAKYGESISSIKRALDFNFQDVDGLLRLVRLAMEVISR</sequence>
<keyword evidence="3" id="KW-0862">Zinc</keyword>
<dbReference type="STRING" id="981085.W9QU77"/>
<feature type="compositionally biased region" description="Polar residues" evidence="4">
    <location>
        <begin position="1384"/>
        <end position="1394"/>
    </location>
</feature>
<feature type="region of interest" description="Disordered" evidence="4">
    <location>
        <begin position="108"/>
        <end position="165"/>
    </location>
</feature>
<feature type="compositionally biased region" description="Low complexity" evidence="4">
    <location>
        <begin position="1052"/>
        <end position="1064"/>
    </location>
</feature>
<feature type="compositionally biased region" description="Polar residues" evidence="4">
    <location>
        <begin position="108"/>
        <end position="124"/>
    </location>
</feature>
<keyword evidence="2" id="KW-0863">Zinc-finger</keyword>
<dbReference type="EMBL" id="KE343780">
    <property type="protein sequence ID" value="EXB40814.1"/>
    <property type="molecule type" value="Genomic_DNA"/>
</dbReference>
<dbReference type="PROSITE" id="PS51050">
    <property type="entry name" value="ZF_CW"/>
    <property type="match status" value="1"/>
</dbReference>
<feature type="compositionally biased region" description="Basic and acidic residues" evidence="4">
    <location>
        <begin position="554"/>
        <end position="568"/>
    </location>
</feature>
<feature type="region of interest" description="Disordered" evidence="4">
    <location>
        <begin position="1"/>
        <end position="34"/>
    </location>
</feature>
<feature type="compositionally biased region" description="Basic and acidic residues" evidence="4">
    <location>
        <begin position="979"/>
        <end position="990"/>
    </location>
</feature>
<evidence type="ECO:0000256" key="2">
    <source>
        <dbReference type="ARBA" id="ARBA00022771"/>
    </source>
</evidence>
<feature type="compositionally biased region" description="Basic and acidic residues" evidence="4">
    <location>
        <begin position="494"/>
        <end position="508"/>
    </location>
</feature>
<feature type="compositionally biased region" description="Basic and acidic residues" evidence="4">
    <location>
        <begin position="451"/>
        <end position="465"/>
    </location>
</feature>
<feature type="compositionally biased region" description="Polar residues" evidence="4">
    <location>
        <begin position="147"/>
        <end position="165"/>
    </location>
</feature>
<feature type="region of interest" description="Disordered" evidence="4">
    <location>
        <begin position="822"/>
        <end position="1402"/>
    </location>
</feature>
<evidence type="ECO:0000259" key="5">
    <source>
        <dbReference type="PROSITE" id="PS51050"/>
    </source>
</evidence>
<feature type="compositionally biased region" description="Low complexity" evidence="4">
    <location>
        <begin position="885"/>
        <end position="897"/>
    </location>
</feature>
<evidence type="ECO:0000256" key="1">
    <source>
        <dbReference type="ARBA" id="ARBA00022723"/>
    </source>
</evidence>
<dbReference type="InterPro" id="IPR056406">
    <property type="entry name" value="THD_CWZF3/5/7"/>
</dbReference>
<dbReference type="Proteomes" id="UP000030645">
    <property type="component" value="Unassembled WGS sequence"/>
</dbReference>
<organism evidence="6 7">
    <name type="scientific">Morus notabilis</name>
    <dbReference type="NCBI Taxonomy" id="981085"/>
    <lineage>
        <taxon>Eukaryota</taxon>
        <taxon>Viridiplantae</taxon>
        <taxon>Streptophyta</taxon>
        <taxon>Embryophyta</taxon>
        <taxon>Tracheophyta</taxon>
        <taxon>Spermatophyta</taxon>
        <taxon>Magnoliopsida</taxon>
        <taxon>eudicotyledons</taxon>
        <taxon>Gunneridae</taxon>
        <taxon>Pentapetalae</taxon>
        <taxon>rosids</taxon>
        <taxon>fabids</taxon>
        <taxon>Rosales</taxon>
        <taxon>Moraceae</taxon>
        <taxon>Moreae</taxon>
        <taxon>Morus</taxon>
    </lineage>
</organism>
<feature type="compositionally biased region" description="Basic and acidic residues" evidence="4">
    <location>
        <begin position="1348"/>
        <end position="1363"/>
    </location>
</feature>
<proteinExistence type="predicted"/>
<feature type="compositionally biased region" description="Basic and acidic residues" evidence="4">
    <location>
        <begin position="1325"/>
        <end position="1335"/>
    </location>
</feature>
<feature type="domain" description="CW-type" evidence="5">
    <location>
        <begin position="655"/>
        <end position="708"/>
    </location>
</feature>
<accession>W9QU77</accession>
<evidence type="ECO:0000313" key="6">
    <source>
        <dbReference type="EMBL" id="EXB40814.1"/>
    </source>
</evidence>
<gene>
    <name evidence="6" type="ORF">L484_009057</name>
</gene>
<feature type="compositionally biased region" description="Basic and acidic residues" evidence="4">
    <location>
        <begin position="1284"/>
        <end position="1298"/>
    </location>
</feature>
<feature type="compositionally biased region" description="Low complexity" evidence="4">
    <location>
        <begin position="222"/>
        <end position="242"/>
    </location>
</feature>
<dbReference type="GO" id="GO:0008270">
    <property type="term" value="F:zinc ion binding"/>
    <property type="evidence" value="ECO:0007669"/>
    <property type="project" value="UniProtKB-KW"/>
</dbReference>
<dbReference type="InterPro" id="IPR011124">
    <property type="entry name" value="Znf_CW"/>
</dbReference>
<dbReference type="Gene3D" id="3.30.40.100">
    <property type="match status" value="1"/>
</dbReference>
<dbReference type="eggNOG" id="ENOG502QS65">
    <property type="taxonomic scope" value="Eukaryota"/>
</dbReference>
<name>W9QU77_9ROSA</name>
<feature type="compositionally biased region" description="Basic and acidic residues" evidence="4">
    <location>
        <begin position="1260"/>
        <end position="1276"/>
    </location>
</feature>
<feature type="compositionally biased region" description="Basic and acidic residues" evidence="4">
    <location>
        <begin position="903"/>
        <end position="921"/>
    </location>
</feature>
<evidence type="ECO:0000313" key="7">
    <source>
        <dbReference type="Proteomes" id="UP000030645"/>
    </source>
</evidence>
<protein>
    <recommendedName>
        <fullName evidence="5">CW-type domain-containing protein</fullName>
    </recommendedName>
</protein>
<dbReference type="OrthoDB" id="757982at2759"/>
<keyword evidence="1" id="KW-0479">Metal-binding</keyword>
<dbReference type="InterPro" id="IPR055300">
    <property type="entry name" value="CWZF3/5/7"/>
</dbReference>
<dbReference type="PANTHER" id="PTHR46524:SF7">
    <property type="entry name" value="CW-TYPE ZINC FINGER"/>
    <property type="match status" value="1"/>
</dbReference>
<feature type="region of interest" description="Disordered" evidence="4">
    <location>
        <begin position="741"/>
        <end position="809"/>
    </location>
</feature>
<dbReference type="PANTHER" id="PTHR46524">
    <property type="entry name" value="CW-TYPE ZINC FINGER"/>
    <property type="match status" value="1"/>
</dbReference>
<keyword evidence="7" id="KW-1185">Reference proteome</keyword>
<reference evidence="7" key="1">
    <citation type="submission" date="2013-01" db="EMBL/GenBank/DDBJ databases">
        <title>Draft Genome Sequence of a Mulberry Tree, Morus notabilis C.K. Schneid.</title>
        <authorList>
            <person name="He N."/>
            <person name="Zhao S."/>
        </authorList>
    </citation>
    <scope>NUCLEOTIDE SEQUENCE</scope>
</reference>
<feature type="compositionally biased region" description="Polar residues" evidence="4">
    <location>
        <begin position="1426"/>
        <end position="1435"/>
    </location>
</feature>
<feature type="region of interest" description="Disordered" evidence="4">
    <location>
        <begin position="222"/>
        <end position="252"/>
    </location>
</feature>
<dbReference type="Pfam" id="PF24756">
    <property type="entry name" value="THD_CWZF3-5-7"/>
    <property type="match status" value="1"/>
</dbReference>
<feature type="compositionally biased region" description="Basic and acidic residues" evidence="4">
    <location>
        <begin position="847"/>
        <end position="869"/>
    </location>
</feature>
<feature type="compositionally biased region" description="Polar residues" evidence="4">
    <location>
        <begin position="762"/>
        <end position="809"/>
    </location>
</feature>
<dbReference type="Pfam" id="PF07496">
    <property type="entry name" value="zf-CW"/>
    <property type="match status" value="1"/>
</dbReference>
<dbReference type="KEGG" id="mnt:21392403"/>
<feature type="compositionally biased region" description="Basic and acidic residues" evidence="4">
    <location>
        <begin position="243"/>
        <end position="252"/>
    </location>
</feature>
<feature type="compositionally biased region" description="Basic and acidic residues" evidence="4">
    <location>
        <begin position="1443"/>
        <end position="1458"/>
    </location>
</feature>
<feature type="compositionally biased region" description="Basic and acidic residues" evidence="4">
    <location>
        <begin position="1240"/>
        <end position="1251"/>
    </location>
</feature>